<dbReference type="SUPFAM" id="SSF55347">
    <property type="entry name" value="Glyceraldehyde-3-phosphate dehydrogenase-like, C-terminal domain"/>
    <property type="match status" value="1"/>
</dbReference>
<evidence type="ECO:0000259" key="2">
    <source>
        <dbReference type="Pfam" id="PF22725"/>
    </source>
</evidence>
<dbReference type="SUPFAM" id="SSF51735">
    <property type="entry name" value="NAD(P)-binding Rossmann-fold domains"/>
    <property type="match status" value="1"/>
</dbReference>
<dbReference type="Gene3D" id="3.30.360.10">
    <property type="entry name" value="Dihydrodipicolinate Reductase, domain 2"/>
    <property type="match status" value="1"/>
</dbReference>
<dbReference type="Pfam" id="PF22725">
    <property type="entry name" value="GFO_IDH_MocA_C3"/>
    <property type="match status" value="1"/>
</dbReference>
<dbReference type="EMBL" id="VMRY01000003">
    <property type="protein sequence ID" value="TVT59538.1"/>
    <property type="molecule type" value="Genomic_DNA"/>
</dbReference>
<accession>A0A558DES6</accession>
<dbReference type="InterPro" id="IPR000683">
    <property type="entry name" value="Gfo/Idh/MocA-like_OxRdtase_N"/>
</dbReference>
<dbReference type="InterPro" id="IPR051450">
    <property type="entry name" value="Gfo/Idh/MocA_Oxidoreductases"/>
</dbReference>
<dbReference type="Pfam" id="PF01408">
    <property type="entry name" value="GFO_IDH_MocA"/>
    <property type="match status" value="1"/>
</dbReference>
<dbReference type="InterPro" id="IPR055170">
    <property type="entry name" value="GFO_IDH_MocA-like_dom"/>
</dbReference>
<proteinExistence type="predicted"/>
<dbReference type="InterPro" id="IPR036291">
    <property type="entry name" value="NAD(P)-bd_dom_sf"/>
</dbReference>
<dbReference type="PANTHER" id="PTHR43377:SF1">
    <property type="entry name" value="BILIVERDIN REDUCTASE A"/>
    <property type="match status" value="1"/>
</dbReference>
<dbReference type="STRING" id="1543721.AAY24_14125"/>
<evidence type="ECO:0000259" key="1">
    <source>
        <dbReference type="Pfam" id="PF01408"/>
    </source>
</evidence>
<feature type="domain" description="GFO/IDH/MocA-like oxidoreductase" evidence="2">
    <location>
        <begin position="148"/>
        <end position="227"/>
    </location>
</feature>
<dbReference type="AlphaFoldDB" id="A0A558DES6"/>
<evidence type="ECO:0000313" key="4">
    <source>
        <dbReference type="Proteomes" id="UP000317355"/>
    </source>
</evidence>
<name>A0A558DES6_9GAMM</name>
<sequence length="315" mass="34539">MSNKLRVGVVGVGYLGRFHALIYSRMENVELVGVVDVNAETAANVAAECSCQAYTNSRDLMGKVDAVSIVVPTSYHLAEARPFLESGVHMLLEKPIASTVEEGKEIVRLAQEAGVILQIGHLERFNAGVMALADRINKPRFIEAHRMGGFVERATDVDVVSDLMIHDIDIILSLVKSEITAISAVGTPVLTSHVDIANARLEFANGTVANVIASRVSEKRMRRIRVFEENRYESLDFIDQRIETAYPKPRPGEAWPEVVMERLDIEPVKPLDAELQAFVESVLSGTPPLVDGVVGLEALDVAMRVKAEILERLAS</sequence>
<dbReference type="GO" id="GO:0000166">
    <property type="term" value="F:nucleotide binding"/>
    <property type="evidence" value="ECO:0007669"/>
    <property type="project" value="InterPro"/>
</dbReference>
<organism evidence="3 4">
    <name type="scientific">Sedimenticola thiotaurini</name>
    <dbReference type="NCBI Taxonomy" id="1543721"/>
    <lineage>
        <taxon>Bacteria</taxon>
        <taxon>Pseudomonadati</taxon>
        <taxon>Pseudomonadota</taxon>
        <taxon>Gammaproteobacteria</taxon>
        <taxon>Chromatiales</taxon>
        <taxon>Sedimenticolaceae</taxon>
        <taxon>Sedimenticola</taxon>
    </lineage>
</organism>
<reference evidence="3 4" key="1">
    <citation type="submission" date="2019-07" db="EMBL/GenBank/DDBJ databases">
        <title>The pathways for chlorine oxyanion respiration interact through the shared metabolite chlorate.</title>
        <authorList>
            <person name="Barnum T.P."/>
            <person name="Cheng Y."/>
            <person name="Hill K.A."/>
            <person name="Lucas L.N."/>
            <person name="Carlson H.K."/>
            <person name="Coates J.D."/>
        </authorList>
    </citation>
    <scope>NUCLEOTIDE SEQUENCE [LARGE SCALE GENOMIC DNA]</scope>
    <source>
        <strain evidence="3">BK-3</strain>
    </source>
</reference>
<dbReference type="Proteomes" id="UP000317355">
    <property type="component" value="Unassembled WGS sequence"/>
</dbReference>
<gene>
    <name evidence="3" type="ORF">FHK82_00720</name>
</gene>
<protein>
    <submittedName>
        <fullName evidence="3">Gfo/Idh/MocA family oxidoreductase</fullName>
    </submittedName>
</protein>
<feature type="domain" description="Gfo/Idh/MocA-like oxidoreductase N-terminal" evidence="1">
    <location>
        <begin position="5"/>
        <end position="121"/>
    </location>
</feature>
<dbReference type="Gene3D" id="3.40.50.720">
    <property type="entry name" value="NAD(P)-binding Rossmann-like Domain"/>
    <property type="match status" value="1"/>
</dbReference>
<evidence type="ECO:0000313" key="3">
    <source>
        <dbReference type="EMBL" id="TVT59538.1"/>
    </source>
</evidence>
<comment type="caution">
    <text evidence="3">The sequence shown here is derived from an EMBL/GenBank/DDBJ whole genome shotgun (WGS) entry which is preliminary data.</text>
</comment>
<dbReference type="PANTHER" id="PTHR43377">
    <property type="entry name" value="BILIVERDIN REDUCTASE A"/>
    <property type="match status" value="1"/>
</dbReference>